<dbReference type="RefSeq" id="WP_119988957.1">
    <property type="nucleotide sequence ID" value="NZ_CP032489.1"/>
</dbReference>
<dbReference type="Proteomes" id="UP000266118">
    <property type="component" value="Chromosome"/>
</dbReference>
<evidence type="ECO:0000313" key="2">
    <source>
        <dbReference type="Proteomes" id="UP000266118"/>
    </source>
</evidence>
<dbReference type="EMBL" id="CP032489">
    <property type="protein sequence ID" value="AYD48334.1"/>
    <property type="molecule type" value="Genomic_DNA"/>
</dbReference>
<name>A0A386HSS2_9BACT</name>
<dbReference type="KEGG" id="ark:D6B99_12430"/>
<proteinExistence type="predicted"/>
<accession>A0A386HSS2</accession>
<evidence type="ECO:0000313" key="1">
    <source>
        <dbReference type="EMBL" id="AYD48334.1"/>
    </source>
</evidence>
<sequence>MKLAPTQRAAIAYVEKYSKKRQGDALSIIQSVCRMSNISSEILTSAMDNIKKYARIALHFHPDRFTGENITVAESLLIDGIYKNQFQTQISNGHLEPVKGGFRHTWENNIFGSSFETADINLSERPKYGALDLMHWADGPSPRFGSCYFLLNPLCSRRSTFTYMDSHKNPRERGTLKHFDDIFAAMFAECFERNFALGRKDLTPSKLFNYLAYNFALPSDPPSLSAISHNLDFYIEAQLQGTVNLEKDADILVADSSFKMTQTGVVMNQLCKKYKIKMYWHPGFKLNITDIPSDFRGSSMPSLGSRISGSGQITAHRIGAAAADLKSHPQAWKDRGSYQECLQELKLLWHVLVKFGNSVSS</sequence>
<protein>
    <submittedName>
        <fullName evidence="1">DUF3626 domain-containing protein</fullName>
    </submittedName>
</protein>
<reference evidence="1 2" key="1">
    <citation type="submission" date="2018-09" db="EMBL/GenBank/DDBJ databases">
        <title>Arachidicoccus sp. nov., a bacterium isolated from soil.</title>
        <authorList>
            <person name="Weon H.-Y."/>
            <person name="Kwon S.-W."/>
            <person name="Lee S.A."/>
        </authorList>
    </citation>
    <scope>NUCLEOTIDE SEQUENCE [LARGE SCALE GENOMIC DNA]</scope>
    <source>
        <strain evidence="1 2">KIS59-12</strain>
    </source>
</reference>
<dbReference type="AlphaFoldDB" id="A0A386HSS2"/>
<organism evidence="1 2">
    <name type="scientific">Arachidicoccus soli</name>
    <dbReference type="NCBI Taxonomy" id="2341117"/>
    <lineage>
        <taxon>Bacteria</taxon>
        <taxon>Pseudomonadati</taxon>
        <taxon>Bacteroidota</taxon>
        <taxon>Chitinophagia</taxon>
        <taxon>Chitinophagales</taxon>
        <taxon>Chitinophagaceae</taxon>
        <taxon>Arachidicoccus</taxon>
    </lineage>
</organism>
<keyword evidence="2" id="KW-1185">Reference proteome</keyword>
<dbReference type="Pfam" id="PF12294">
    <property type="entry name" value="DUF3626"/>
    <property type="match status" value="1"/>
</dbReference>
<gene>
    <name evidence="1" type="ORF">D6B99_12430</name>
</gene>
<dbReference type="OrthoDB" id="3770261at2"/>
<dbReference type="InterPro" id="IPR022074">
    <property type="entry name" value="DUF3626"/>
</dbReference>